<proteinExistence type="predicted"/>
<dbReference type="EMBL" id="GBRH01268521">
    <property type="protein sequence ID" value="JAD29374.1"/>
    <property type="molecule type" value="Transcribed_RNA"/>
</dbReference>
<protein>
    <submittedName>
        <fullName evidence="1">Uncharacterized protein</fullName>
    </submittedName>
</protein>
<name>A0A0A8YR62_ARUDO</name>
<organism evidence="1">
    <name type="scientific">Arundo donax</name>
    <name type="common">Giant reed</name>
    <name type="synonym">Donax arundinaceus</name>
    <dbReference type="NCBI Taxonomy" id="35708"/>
    <lineage>
        <taxon>Eukaryota</taxon>
        <taxon>Viridiplantae</taxon>
        <taxon>Streptophyta</taxon>
        <taxon>Embryophyta</taxon>
        <taxon>Tracheophyta</taxon>
        <taxon>Spermatophyta</taxon>
        <taxon>Magnoliopsida</taxon>
        <taxon>Liliopsida</taxon>
        <taxon>Poales</taxon>
        <taxon>Poaceae</taxon>
        <taxon>PACMAD clade</taxon>
        <taxon>Arundinoideae</taxon>
        <taxon>Arundineae</taxon>
        <taxon>Arundo</taxon>
    </lineage>
</organism>
<reference evidence="1" key="2">
    <citation type="journal article" date="2015" name="Data Brief">
        <title>Shoot transcriptome of the giant reed, Arundo donax.</title>
        <authorList>
            <person name="Barrero R.A."/>
            <person name="Guerrero F.D."/>
            <person name="Moolhuijzen P."/>
            <person name="Goolsby J.A."/>
            <person name="Tidwell J."/>
            <person name="Bellgard S.E."/>
            <person name="Bellgard M.I."/>
        </authorList>
    </citation>
    <scope>NUCLEOTIDE SEQUENCE</scope>
    <source>
        <tissue evidence="1">Shoot tissue taken approximately 20 cm above the soil surface</tissue>
    </source>
</reference>
<evidence type="ECO:0000313" key="1">
    <source>
        <dbReference type="EMBL" id="JAD29374.1"/>
    </source>
</evidence>
<accession>A0A0A8YR62</accession>
<reference evidence="1" key="1">
    <citation type="submission" date="2014-09" db="EMBL/GenBank/DDBJ databases">
        <authorList>
            <person name="Magalhaes I.L.F."/>
            <person name="Oliveira U."/>
            <person name="Santos F.R."/>
            <person name="Vidigal T.H.D.A."/>
            <person name="Brescovit A.D."/>
            <person name="Santos A.J."/>
        </authorList>
    </citation>
    <scope>NUCLEOTIDE SEQUENCE</scope>
    <source>
        <tissue evidence="1">Shoot tissue taken approximately 20 cm above the soil surface</tissue>
    </source>
</reference>
<sequence length="19" mass="2124">MVCYLSAISKRTLVGLKLQ</sequence>
<dbReference type="AlphaFoldDB" id="A0A0A8YR62"/>